<name>A0A7M1KEN0_9PSED</name>
<feature type="coiled-coil region" evidence="1">
    <location>
        <begin position="1356"/>
        <end position="1383"/>
    </location>
</feature>
<feature type="region of interest" description="Disordered" evidence="2">
    <location>
        <begin position="1224"/>
        <end position="1250"/>
    </location>
</feature>
<dbReference type="EMBL" id="CP063073">
    <property type="protein sequence ID" value="QOQ74562.1"/>
    <property type="molecule type" value="Genomic_DNA"/>
</dbReference>
<organism evidence="3 4">
    <name type="scientific">Pseudomonas poae</name>
    <dbReference type="NCBI Taxonomy" id="200451"/>
    <lineage>
        <taxon>Bacteria</taxon>
        <taxon>Pseudomonadati</taxon>
        <taxon>Pseudomonadota</taxon>
        <taxon>Gammaproteobacteria</taxon>
        <taxon>Pseudomonadales</taxon>
        <taxon>Pseudomonadaceae</taxon>
        <taxon>Pseudomonas</taxon>
    </lineage>
</organism>
<gene>
    <name evidence="3" type="ORF">IMF22_24280</name>
</gene>
<dbReference type="Proteomes" id="UP000594923">
    <property type="component" value="Chromosome"/>
</dbReference>
<evidence type="ECO:0000256" key="1">
    <source>
        <dbReference type="SAM" id="Coils"/>
    </source>
</evidence>
<evidence type="ECO:0000313" key="4">
    <source>
        <dbReference type="Proteomes" id="UP000594923"/>
    </source>
</evidence>
<evidence type="ECO:0000256" key="2">
    <source>
        <dbReference type="SAM" id="MobiDB-lite"/>
    </source>
</evidence>
<proteinExistence type="predicted"/>
<dbReference type="RefSeq" id="WP_197626333.1">
    <property type="nucleotide sequence ID" value="NZ_CP063073.1"/>
</dbReference>
<accession>A0A7M1KEN0</accession>
<reference evidence="3 4" key="1">
    <citation type="submission" date="2020-10" db="EMBL/GenBank/DDBJ databases">
        <title>High quality whole genome sequence of Pseudomonas poae PMA22.</title>
        <authorList>
            <person name="Hernandez J.G."/>
            <person name="Rodriguez P."/>
            <person name="Cuevas C."/>
            <person name="de la Calle F."/>
            <person name="Galan B."/>
            <person name="Garcia J.L."/>
        </authorList>
    </citation>
    <scope>NUCLEOTIDE SEQUENCE [LARGE SCALE GENOMIC DNA]</scope>
    <source>
        <strain evidence="3 4">PMA22</strain>
    </source>
</reference>
<keyword evidence="1" id="KW-0175">Coiled coil</keyword>
<evidence type="ECO:0000313" key="3">
    <source>
        <dbReference type="EMBL" id="QOQ74562.1"/>
    </source>
</evidence>
<sequence>MTTPSSTPQDATSEALTLKLITQLCVGPSITEAACELLREALNEQYPDLHIDPDTTLLGRPSWALVDDTITSNPARYWNLSTLLARQAILKVPTLCIEGEHFLTQLPLAEPAVHLPVRIVQIANTINILAPVLFQAFKEQVVDFWNSSKGDGPQWHELANTLRNAWNVQEVDGWTEDDCKLARSLYHSPDPADRQSGDTLQRQACLIDVDLLSDGKVSHTYQVFIAVLLGQSEGKTVILSHSLAGYKKFTTQEQLGEYLTTLLYRPPPYERLQWRLYEPAGNFFQNLACTLVTLQIDALTRLTPGMPTAPSDTPLSTLAEQAGLVTPKGPDLVWYQQALPDWLDQASTADRAFYARHLKDLAALNSRNAGKTYQDDIPSIRQYAQDRLKTQIIKDHPDAAELALETLTITVQKQVVWGTFPLPGQVESSTFSLADLALQNLIALPVGNQTLQLQARKALPAWLTVDYVKTLITHVDIGTTYPALIRSKLIDDPDESLRRRTLYTQHLRIQLPLLALQCKVRKEAGIDERGYRYVAAVMQAEISDRFVDGQAIVMRHLAFVPKRRQSNGQDVVSNMYVIGPQNADAGPCLLYRPLFDPVLLQYPSQANLLYAIAQSHALRDSVVAWLPDSVRGDYTNYVFPSDLPSPWTVADFLVEPDKLWTYSGPMSLGQQALNGNLFSTLFEANAKALVELADRQSVSNAENRWATLKQAGWLIFNAALPFMGRIAGTGAWIWQIVDQVQTWVEAHEHGEQQAQWSALTDVLLNLGMAITLHVATRAHPGTSPSKIEPESPRLPAKTAVTVEQLPTRTTDYAPTGHDLPLNTSGAITRTSGTLATLLDSFAIEKPTDLPAVITEESVYQYLYKREQRYYAQVGARWFEVTLEGDETFVIVDARQPGRKGPPLIHNARGNWFIDTRLRLHGGGRKGKQKSALEQATLKSSELRAKLAAFENAKKNVQSDLQQAHQAMTATPGTSAQAKFKRQAYMNKLDSHSSDYEEARQQLMTLNVFTPVTDFQQKALSYLKAQLELNEAGIRELQTTFNPALKTVLEQLESPATSTPATRATDAQSVTDMSNAMIKRLDYAQSRFTALRDLAREGLRMIQLNQPRLPGYTSDDLRALQVTLARHLCLAPQSFASEPAAWTLISEIVDRADIAVQTLRDTLQERSESRLDERIETLSSLVEQFQFIDERLQDFPQDHTEHSLTPPIERLRALLREFADRASAELAPLHNEQERRRIRPTPPPSPPRPVKKFIHTRFNGVLIGEPRLTPVGLETEFVDIKSPLTHKVIATFHQKSSGVWAEHIKPASTPPSPVVPTVASSMLNGQTLLDQLPAFQTRADEQINKASRTPIGIEYMLHQHAQLLEQANRDIEEALTQDNATESRQPSAVALGKQLNDAAQALYLQSNQQVQKIIKQQPPIISGVEWLKNHKLITFKKTVKRRRLKSEIKDYLDEYTLTDVATQTPLWYAHFHYSTADAPADRFLSARLKTPQEHARGKAADSVRGLTAQQRVAFYRSTISLTQAKRLFFRPERD</sequence>
<feature type="coiled-coil region" evidence="1">
    <location>
        <begin position="932"/>
        <end position="1001"/>
    </location>
</feature>
<protein>
    <submittedName>
        <fullName evidence="3">Uncharacterized protein</fullName>
    </submittedName>
</protein>